<dbReference type="Gene3D" id="2.60.40.4070">
    <property type="match status" value="1"/>
</dbReference>
<dbReference type="Pfam" id="PF03963">
    <property type="entry name" value="FlgD"/>
    <property type="match status" value="1"/>
</dbReference>
<dbReference type="AlphaFoldDB" id="A0A2D2AV38"/>
<comment type="similarity">
    <text evidence="1 5">Belongs to the FlgD family.</text>
</comment>
<reference evidence="7 8" key="1">
    <citation type="submission" date="2017-10" db="EMBL/GenBank/DDBJ databases">
        <title>Genome sequence of Caulobacter mirabilis FWC38.</title>
        <authorList>
            <person name="Fiebig A."/>
            <person name="Crosson S."/>
        </authorList>
    </citation>
    <scope>NUCLEOTIDE SEQUENCE [LARGE SCALE GENOMIC DNA]</scope>
    <source>
        <strain evidence="7 8">FWC 38</strain>
    </source>
</reference>
<dbReference type="GO" id="GO:0044781">
    <property type="term" value="P:bacterial-type flagellum organization"/>
    <property type="evidence" value="ECO:0007669"/>
    <property type="project" value="UniProtKB-UniRule"/>
</dbReference>
<dbReference type="InterPro" id="IPR025965">
    <property type="entry name" value="FlgD/Vpr_Ig-like"/>
</dbReference>
<proteinExistence type="inferred from homology"/>
<dbReference type="KEGG" id="cmb:CSW64_05150"/>
<comment type="function">
    <text evidence="4 5">Required for flagellar hook formation. May act as a scaffolding protein.</text>
</comment>
<evidence type="ECO:0000256" key="5">
    <source>
        <dbReference type="RuleBase" id="RU362076"/>
    </source>
</evidence>
<name>A0A2D2AV38_9CAUL</name>
<sequence length="221" mass="23202">MAEVSGSGSVIDKITGSRNRMANNTQTFLKLLTTQLKNQDPLSPMDSTQFTAQITQMTGVEQQLITNDLLSMLVGMNDGGLAGTVDLIGKTVTVATDKAPLADGKAKWTYDLDRNAAKVKYEVLNSAGQVIYTTTKPSVKGGTGNTFEWDGKTDKGVQLANGDLYTLRISATGSGGEKIGTTTHTTGIATSVESKNGQNMVTIGKIQVPVGDVISVKPTAA</sequence>
<evidence type="ECO:0000256" key="1">
    <source>
        <dbReference type="ARBA" id="ARBA00010577"/>
    </source>
</evidence>
<keyword evidence="8" id="KW-1185">Reference proteome</keyword>
<keyword evidence="7" id="KW-0282">Flagellum</keyword>
<dbReference type="Pfam" id="PF13860">
    <property type="entry name" value="FlgD_ig"/>
    <property type="match status" value="1"/>
</dbReference>
<feature type="domain" description="FlgD/Vpr Ig-like" evidence="6">
    <location>
        <begin position="103"/>
        <end position="174"/>
    </location>
</feature>
<dbReference type="OrthoDB" id="9785233at2"/>
<protein>
    <recommendedName>
        <fullName evidence="2 5">Basal-body rod modification protein FlgD</fullName>
    </recommendedName>
</protein>
<evidence type="ECO:0000256" key="4">
    <source>
        <dbReference type="ARBA" id="ARBA00024746"/>
    </source>
</evidence>
<keyword evidence="7" id="KW-0969">Cilium</keyword>
<gene>
    <name evidence="7" type="ORF">CSW64_05150</name>
</gene>
<evidence type="ECO:0000256" key="3">
    <source>
        <dbReference type="ARBA" id="ARBA00022795"/>
    </source>
</evidence>
<accession>A0A2D2AV38</accession>
<evidence type="ECO:0000313" key="8">
    <source>
        <dbReference type="Proteomes" id="UP000228945"/>
    </source>
</evidence>
<evidence type="ECO:0000259" key="6">
    <source>
        <dbReference type="Pfam" id="PF13860"/>
    </source>
</evidence>
<evidence type="ECO:0000256" key="2">
    <source>
        <dbReference type="ARBA" id="ARBA00016013"/>
    </source>
</evidence>
<evidence type="ECO:0000313" key="7">
    <source>
        <dbReference type="EMBL" id="ATQ41841.1"/>
    </source>
</evidence>
<dbReference type="InterPro" id="IPR005648">
    <property type="entry name" value="FlgD"/>
</dbReference>
<keyword evidence="3 5" id="KW-1005">Bacterial flagellum biogenesis</keyword>
<dbReference type="EMBL" id="CP024201">
    <property type="protein sequence ID" value="ATQ41841.1"/>
    <property type="molecule type" value="Genomic_DNA"/>
</dbReference>
<dbReference type="Proteomes" id="UP000228945">
    <property type="component" value="Chromosome"/>
</dbReference>
<keyword evidence="7" id="KW-0966">Cell projection</keyword>
<dbReference type="RefSeq" id="WP_099621098.1">
    <property type="nucleotide sequence ID" value="NZ_CP024201.1"/>
</dbReference>
<dbReference type="Gene3D" id="2.30.30.910">
    <property type="match status" value="1"/>
</dbReference>
<organism evidence="7 8">
    <name type="scientific">Caulobacter mirabilis</name>
    <dbReference type="NCBI Taxonomy" id="69666"/>
    <lineage>
        <taxon>Bacteria</taxon>
        <taxon>Pseudomonadati</taxon>
        <taxon>Pseudomonadota</taxon>
        <taxon>Alphaproteobacteria</taxon>
        <taxon>Caulobacterales</taxon>
        <taxon>Caulobacteraceae</taxon>
        <taxon>Caulobacter</taxon>
    </lineage>
</organism>